<dbReference type="Proteomes" id="UP001604277">
    <property type="component" value="Unassembled WGS sequence"/>
</dbReference>
<feature type="compositionally biased region" description="Basic and acidic residues" evidence="1">
    <location>
        <begin position="128"/>
        <end position="145"/>
    </location>
</feature>
<feature type="compositionally biased region" description="Basic and acidic residues" evidence="1">
    <location>
        <begin position="98"/>
        <end position="120"/>
    </location>
</feature>
<feature type="region of interest" description="Disordered" evidence="1">
    <location>
        <begin position="77"/>
        <end position="155"/>
    </location>
</feature>
<accession>A0ABD1UYK1</accession>
<keyword evidence="3" id="KW-1185">Reference proteome</keyword>
<organism evidence="2 3">
    <name type="scientific">Forsythia ovata</name>
    <dbReference type="NCBI Taxonomy" id="205694"/>
    <lineage>
        <taxon>Eukaryota</taxon>
        <taxon>Viridiplantae</taxon>
        <taxon>Streptophyta</taxon>
        <taxon>Embryophyta</taxon>
        <taxon>Tracheophyta</taxon>
        <taxon>Spermatophyta</taxon>
        <taxon>Magnoliopsida</taxon>
        <taxon>eudicotyledons</taxon>
        <taxon>Gunneridae</taxon>
        <taxon>Pentapetalae</taxon>
        <taxon>asterids</taxon>
        <taxon>lamiids</taxon>
        <taxon>Lamiales</taxon>
        <taxon>Oleaceae</taxon>
        <taxon>Forsythieae</taxon>
        <taxon>Forsythia</taxon>
    </lineage>
</organism>
<evidence type="ECO:0000313" key="2">
    <source>
        <dbReference type="EMBL" id="KAL2530016.1"/>
    </source>
</evidence>
<protein>
    <submittedName>
        <fullName evidence="2">Uncharacterized protein</fullName>
    </submittedName>
</protein>
<name>A0ABD1UYK1_9LAMI</name>
<comment type="caution">
    <text evidence="2">The sequence shown here is derived from an EMBL/GenBank/DDBJ whole genome shotgun (WGS) entry which is preliminary data.</text>
</comment>
<feature type="compositionally biased region" description="Pro residues" evidence="1">
    <location>
        <begin position="86"/>
        <end position="97"/>
    </location>
</feature>
<sequence length="155" mass="17574">MDIVEESEEEVDSLGCCSCFGFNLFKGRHFRKCKVETADDRISASESSIISIFELNDEYILPCEEFEEEDLISEFKRPVDQVEIPKSPPKPKAPPKPKSPEKPKEPSKPKAPEKPKEPSKPKPPKKPKAPEKPKEPSKPKPEFKRPVKVVDIPKP</sequence>
<reference evidence="3" key="1">
    <citation type="submission" date="2024-07" db="EMBL/GenBank/DDBJ databases">
        <title>Two chromosome-level genome assemblies of Korean endemic species Abeliophyllum distichum and Forsythia ovata (Oleaceae).</title>
        <authorList>
            <person name="Jang H."/>
        </authorList>
    </citation>
    <scope>NUCLEOTIDE SEQUENCE [LARGE SCALE GENOMIC DNA]</scope>
</reference>
<evidence type="ECO:0000256" key="1">
    <source>
        <dbReference type="SAM" id="MobiDB-lite"/>
    </source>
</evidence>
<evidence type="ECO:0000313" key="3">
    <source>
        <dbReference type="Proteomes" id="UP001604277"/>
    </source>
</evidence>
<dbReference type="AlphaFoldDB" id="A0ABD1UYK1"/>
<dbReference type="EMBL" id="JBFOLJ010000006">
    <property type="protein sequence ID" value="KAL2530016.1"/>
    <property type="molecule type" value="Genomic_DNA"/>
</dbReference>
<gene>
    <name evidence="2" type="ORF">Fot_22617</name>
</gene>
<proteinExistence type="predicted"/>